<evidence type="ECO:0000313" key="11">
    <source>
        <dbReference type="Proteomes" id="UP000199706"/>
    </source>
</evidence>
<evidence type="ECO:0000256" key="5">
    <source>
        <dbReference type="ARBA" id="ARBA00022741"/>
    </source>
</evidence>
<dbReference type="PROSITE" id="PS50893">
    <property type="entry name" value="ABC_TRANSPORTER_2"/>
    <property type="match status" value="1"/>
</dbReference>
<evidence type="ECO:0000259" key="9">
    <source>
        <dbReference type="PROSITE" id="PS50893"/>
    </source>
</evidence>
<name>A0A1G8DL91_9BURK</name>
<organism evidence="10 11">
    <name type="scientific">Paraburkholderia phenazinium</name>
    <dbReference type="NCBI Taxonomy" id="60549"/>
    <lineage>
        <taxon>Bacteria</taxon>
        <taxon>Pseudomonadati</taxon>
        <taxon>Pseudomonadota</taxon>
        <taxon>Betaproteobacteria</taxon>
        <taxon>Burkholderiales</taxon>
        <taxon>Burkholderiaceae</taxon>
        <taxon>Paraburkholderia</taxon>
    </lineage>
</organism>
<dbReference type="RefSeq" id="WP_090686863.1">
    <property type="nucleotide sequence ID" value="NZ_FNCJ01000011.1"/>
</dbReference>
<dbReference type="EMBL" id="FNCJ01000011">
    <property type="protein sequence ID" value="SDH58446.1"/>
    <property type="molecule type" value="Genomic_DNA"/>
</dbReference>
<keyword evidence="4" id="KW-0592">Phosphate transport</keyword>
<accession>A0A1G8DL91</accession>
<keyword evidence="2" id="KW-1003">Cell membrane</keyword>
<reference evidence="10 11" key="1">
    <citation type="submission" date="2016-10" db="EMBL/GenBank/DDBJ databases">
        <authorList>
            <person name="de Groot N.N."/>
        </authorList>
    </citation>
    <scope>NUCLEOTIDE SEQUENCE [LARGE SCALE GENOMIC DNA]</scope>
    <source>
        <strain evidence="10 11">LMG 2247</strain>
    </source>
</reference>
<keyword evidence="3" id="KW-0997">Cell inner membrane</keyword>
<dbReference type="CDD" id="cd03260">
    <property type="entry name" value="ABC_PstB_phosphate_transporter"/>
    <property type="match status" value="1"/>
</dbReference>
<dbReference type="GO" id="GO:0016887">
    <property type="term" value="F:ATP hydrolysis activity"/>
    <property type="evidence" value="ECO:0007669"/>
    <property type="project" value="InterPro"/>
</dbReference>
<keyword evidence="1" id="KW-0813">Transport</keyword>
<dbReference type="SUPFAM" id="SSF52540">
    <property type="entry name" value="P-loop containing nucleoside triphosphate hydrolases"/>
    <property type="match status" value="1"/>
</dbReference>
<keyword evidence="8" id="KW-0472">Membrane</keyword>
<dbReference type="NCBIfam" id="TIGR00972">
    <property type="entry name" value="3a0107s01c2"/>
    <property type="match status" value="1"/>
</dbReference>
<gene>
    <name evidence="10" type="ORF">SAMN05216466_11171</name>
</gene>
<dbReference type="InterPro" id="IPR003593">
    <property type="entry name" value="AAA+_ATPase"/>
</dbReference>
<evidence type="ECO:0000256" key="4">
    <source>
        <dbReference type="ARBA" id="ARBA00022592"/>
    </source>
</evidence>
<dbReference type="Gene3D" id="3.40.50.300">
    <property type="entry name" value="P-loop containing nucleotide triphosphate hydrolases"/>
    <property type="match status" value="1"/>
</dbReference>
<dbReference type="GO" id="GO:0016020">
    <property type="term" value="C:membrane"/>
    <property type="evidence" value="ECO:0007669"/>
    <property type="project" value="InterPro"/>
</dbReference>
<keyword evidence="7" id="KW-1278">Translocase</keyword>
<dbReference type="PROSITE" id="PS00211">
    <property type="entry name" value="ABC_TRANSPORTER_1"/>
    <property type="match status" value="1"/>
</dbReference>
<protein>
    <submittedName>
        <fullName evidence="10">Phosphate ABC transporter ATP-binding protein, PhoT family</fullName>
    </submittedName>
</protein>
<dbReference type="AlphaFoldDB" id="A0A1G8DL91"/>
<evidence type="ECO:0000256" key="2">
    <source>
        <dbReference type="ARBA" id="ARBA00022475"/>
    </source>
</evidence>
<dbReference type="Pfam" id="PF00005">
    <property type="entry name" value="ABC_tran"/>
    <property type="match status" value="1"/>
</dbReference>
<dbReference type="InterPro" id="IPR027417">
    <property type="entry name" value="P-loop_NTPase"/>
</dbReference>
<evidence type="ECO:0000313" key="10">
    <source>
        <dbReference type="EMBL" id="SDH58446.1"/>
    </source>
</evidence>
<dbReference type="PANTHER" id="PTHR43423">
    <property type="entry name" value="ABC TRANSPORTER I FAMILY MEMBER 17"/>
    <property type="match status" value="1"/>
</dbReference>
<evidence type="ECO:0000256" key="1">
    <source>
        <dbReference type="ARBA" id="ARBA00022448"/>
    </source>
</evidence>
<dbReference type="GO" id="GO:0005315">
    <property type="term" value="F:phosphate transmembrane transporter activity"/>
    <property type="evidence" value="ECO:0007669"/>
    <property type="project" value="InterPro"/>
</dbReference>
<proteinExistence type="predicted"/>
<dbReference type="InterPro" id="IPR005670">
    <property type="entry name" value="PstB-like"/>
</dbReference>
<dbReference type="PANTHER" id="PTHR43423:SF3">
    <property type="entry name" value="PHOSPHATE IMPORT ATP-BINDING PROTEIN PSTB"/>
    <property type="match status" value="1"/>
</dbReference>
<evidence type="ECO:0000256" key="8">
    <source>
        <dbReference type="ARBA" id="ARBA00023136"/>
    </source>
</evidence>
<dbReference type="OrthoDB" id="9802264at2"/>
<feature type="domain" description="ABC transporter" evidence="9">
    <location>
        <begin position="16"/>
        <end position="257"/>
    </location>
</feature>
<dbReference type="GO" id="GO:0035435">
    <property type="term" value="P:phosphate ion transmembrane transport"/>
    <property type="evidence" value="ECO:0007669"/>
    <property type="project" value="InterPro"/>
</dbReference>
<keyword evidence="6 10" id="KW-0067">ATP-binding</keyword>
<evidence type="ECO:0000256" key="3">
    <source>
        <dbReference type="ARBA" id="ARBA00022519"/>
    </source>
</evidence>
<evidence type="ECO:0000256" key="7">
    <source>
        <dbReference type="ARBA" id="ARBA00022967"/>
    </source>
</evidence>
<dbReference type="InterPro" id="IPR003439">
    <property type="entry name" value="ABC_transporter-like_ATP-bd"/>
</dbReference>
<dbReference type="InterPro" id="IPR017871">
    <property type="entry name" value="ABC_transporter-like_CS"/>
</dbReference>
<sequence>MPPVKMPSASTTSARISVRGLNFHYGRRQALYDVNVDFPDREVTAIIGASGCGKSTLLRVLNRMYSVYPDQIATGTVELDGKNILDPHFKLNELRLEVGMVFQKPTPFTMSIYDNIALAITHHEALTRSELDERVEFALRQSALWDEVKDKLDQSALALSGGQQQRLCIARALAIDPEVLLLDEPTSALDPVATGKIEELLHTLRKHYTVVIVTHNMQQAARVSEHTAFMHLGKLVEFGTTEHIFSKPTQKATEDYITGRFG</sequence>
<dbReference type="Proteomes" id="UP000199706">
    <property type="component" value="Unassembled WGS sequence"/>
</dbReference>
<dbReference type="SMART" id="SM00382">
    <property type="entry name" value="AAA"/>
    <property type="match status" value="1"/>
</dbReference>
<dbReference type="GO" id="GO:0005524">
    <property type="term" value="F:ATP binding"/>
    <property type="evidence" value="ECO:0007669"/>
    <property type="project" value="UniProtKB-KW"/>
</dbReference>
<evidence type="ECO:0000256" key="6">
    <source>
        <dbReference type="ARBA" id="ARBA00022840"/>
    </source>
</evidence>
<keyword evidence="5" id="KW-0547">Nucleotide-binding</keyword>